<dbReference type="InterPro" id="IPR040256">
    <property type="entry name" value="At4g02000-like"/>
</dbReference>
<reference evidence="3" key="1">
    <citation type="submission" date="2019-12" db="EMBL/GenBank/DDBJ databases">
        <authorList>
            <person name="Scholes J."/>
        </authorList>
    </citation>
    <scope>NUCLEOTIDE SEQUENCE</scope>
</reference>
<evidence type="ECO:0000313" key="4">
    <source>
        <dbReference type="Proteomes" id="UP001153555"/>
    </source>
</evidence>
<name>A0A9N7MUW7_STRHE</name>
<feature type="compositionally biased region" description="Polar residues" evidence="1">
    <location>
        <begin position="275"/>
        <end position="295"/>
    </location>
</feature>
<dbReference type="AlphaFoldDB" id="A0A9N7MUW7"/>
<feature type="region of interest" description="Disordered" evidence="1">
    <location>
        <begin position="275"/>
        <end position="405"/>
    </location>
</feature>
<feature type="compositionally biased region" description="Basic and acidic residues" evidence="1">
    <location>
        <begin position="296"/>
        <end position="311"/>
    </location>
</feature>
<feature type="compositionally biased region" description="Basic and acidic residues" evidence="1">
    <location>
        <begin position="355"/>
        <end position="368"/>
    </location>
</feature>
<keyword evidence="4" id="KW-1185">Reference proteome</keyword>
<sequence>MQQTPEIGIDTEMVNSATTRPPDKPPDTPLLFKGTKPSFRDITLLSKPLPPPPKKRDLFKENIARINLIDNDRLKPVLELDPEYYASVCHPYEDGLVVRLLGKRVSFFYMREGLKRLWKPHGHFELIDLANGFFMVKFTREEDRETAMNGGPWMLSGHYVTVQKWTPQFNPFNELIENTLVWIQFAGLNLAMFDENIMFCLASMVGTPVRIDLNTSTIERGKYARVCVQIDLNQPVVGQVGFQGTWYKVEYEGLYLLCPLCGRYGHNRNTCSFVNPTESVAPQTSIDKGKASSNESEMKPPEALHGDWLVEKRRRRGKPNKNVGKGEMSSAYPAVYKMQSKAKIDPQKQVKNSKSKKEVSGGSRKDTQTHQLPLVEVETSPPSAKKRRHSGVSKGTITKQPHEVASTSRGIIHVNKFEHLNSTVEDIYQDMGMEATAINGVQELEAHSRPPDDIQVDRN</sequence>
<dbReference type="PANTHER" id="PTHR31286:SF171">
    <property type="entry name" value="CCHC-TYPE DOMAIN-CONTAINING PROTEIN"/>
    <property type="match status" value="1"/>
</dbReference>
<dbReference type="InterPro" id="IPR025558">
    <property type="entry name" value="DUF4283"/>
</dbReference>
<dbReference type="Pfam" id="PF14111">
    <property type="entry name" value="DUF4283"/>
    <property type="match status" value="1"/>
</dbReference>
<protein>
    <recommendedName>
        <fullName evidence="2">DUF4283 domain-containing protein</fullName>
    </recommendedName>
</protein>
<organism evidence="3 4">
    <name type="scientific">Striga hermonthica</name>
    <name type="common">Purple witchweed</name>
    <name type="synonym">Buchnera hermonthica</name>
    <dbReference type="NCBI Taxonomy" id="68872"/>
    <lineage>
        <taxon>Eukaryota</taxon>
        <taxon>Viridiplantae</taxon>
        <taxon>Streptophyta</taxon>
        <taxon>Embryophyta</taxon>
        <taxon>Tracheophyta</taxon>
        <taxon>Spermatophyta</taxon>
        <taxon>Magnoliopsida</taxon>
        <taxon>eudicotyledons</taxon>
        <taxon>Gunneridae</taxon>
        <taxon>Pentapetalae</taxon>
        <taxon>asterids</taxon>
        <taxon>lamiids</taxon>
        <taxon>Lamiales</taxon>
        <taxon>Orobanchaceae</taxon>
        <taxon>Buchnereae</taxon>
        <taxon>Striga</taxon>
    </lineage>
</organism>
<accession>A0A9N7MUW7</accession>
<gene>
    <name evidence="3" type="ORF">SHERM_15648</name>
</gene>
<evidence type="ECO:0000256" key="1">
    <source>
        <dbReference type="SAM" id="MobiDB-lite"/>
    </source>
</evidence>
<feature type="domain" description="DUF4283" evidence="2">
    <location>
        <begin position="96"/>
        <end position="171"/>
    </location>
</feature>
<dbReference type="OrthoDB" id="851886at2759"/>
<feature type="region of interest" description="Disordered" evidence="1">
    <location>
        <begin position="1"/>
        <end position="35"/>
    </location>
</feature>
<dbReference type="PANTHER" id="PTHR31286">
    <property type="entry name" value="GLYCINE-RICH CELL WALL STRUCTURAL PROTEIN 1.8-LIKE"/>
    <property type="match status" value="1"/>
</dbReference>
<evidence type="ECO:0000259" key="2">
    <source>
        <dbReference type="Pfam" id="PF14111"/>
    </source>
</evidence>
<feature type="compositionally biased region" description="Polar residues" evidence="1">
    <location>
        <begin position="393"/>
        <end position="405"/>
    </location>
</feature>
<comment type="caution">
    <text evidence="3">The sequence shown here is derived from an EMBL/GenBank/DDBJ whole genome shotgun (WGS) entry which is preliminary data.</text>
</comment>
<dbReference type="EMBL" id="CACSLK010012531">
    <property type="protein sequence ID" value="CAA0815636.1"/>
    <property type="molecule type" value="Genomic_DNA"/>
</dbReference>
<evidence type="ECO:0000313" key="3">
    <source>
        <dbReference type="EMBL" id="CAA0815636.1"/>
    </source>
</evidence>
<dbReference type="Proteomes" id="UP001153555">
    <property type="component" value="Unassembled WGS sequence"/>
</dbReference>
<proteinExistence type="predicted"/>